<keyword evidence="3" id="KW-1185">Reference proteome</keyword>
<gene>
    <name evidence="2" type="ORF">MJB10_10420</name>
</gene>
<dbReference type="Proteomes" id="UP001304650">
    <property type="component" value="Chromosome"/>
</dbReference>
<dbReference type="InterPro" id="IPR025164">
    <property type="entry name" value="Toastrack_DUF4097"/>
</dbReference>
<evidence type="ECO:0000259" key="1">
    <source>
        <dbReference type="Pfam" id="PF13349"/>
    </source>
</evidence>
<name>A0AA96LUW5_9BACL</name>
<sequence length="359" mass="38975">MSFRQKRIVLLSTVGLLFLLSILDITFRKEEVFEAFSKQFVNEEKMDAYLGARRAVTATVEHQAEINLPELKEVMLASQVGKVSVQRSESSAIRVKYTVTATASDTEAANRKRDAVKVDQQVQNGQLTLVTGANGKPIDPDDISIDYVLSIPDAMKVTIQNENGAVRISGVRAGITASSVNGIMEIVDVKGELHVKSSYGSLYLADITGNINLVNRSSQVNVHHTQGDLVLDHQSGHTNLTSLTGKITGNAEYGSMLFRELKGSIDVTGRSTDMQFDQLQGDTRVVSNAGGQLTFILAKDEGYTLDAAVNGGRILSLLTLPIQKVKDSEYESHMNGVVGNGTRKIEAKVKSGDITFQVN</sequence>
<evidence type="ECO:0000313" key="3">
    <source>
        <dbReference type="Proteomes" id="UP001304650"/>
    </source>
</evidence>
<dbReference type="EMBL" id="CP130319">
    <property type="protein sequence ID" value="WNR46479.1"/>
    <property type="molecule type" value="Genomic_DNA"/>
</dbReference>
<reference evidence="2" key="1">
    <citation type="submission" date="2022-02" db="EMBL/GenBank/DDBJ databases">
        <title>Paenibacillus sp. MBLB1832 Whole Genome Shotgun Sequencing.</title>
        <authorList>
            <person name="Hwang C.Y."/>
            <person name="Cho E.-S."/>
            <person name="Seo M.-J."/>
        </authorList>
    </citation>
    <scope>NUCLEOTIDE SEQUENCE</scope>
    <source>
        <strain evidence="2">MBLB1832</strain>
    </source>
</reference>
<dbReference type="AlphaFoldDB" id="A0AA96LUW5"/>
<accession>A0AA96LUW5</accession>
<organism evidence="2 3">
    <name type="scientific">Paenibacillus roseopurpureus</name>
    <dbReference type="NCBI Taxonomy" id="2918901"/>
    <lineage>
        <taxon>Bacteria</taxon>
        <taxon>Bacillati</taxon>
        <taxon>Bacillota</taxon>
        <taxon>Bacilli</taxon>
        <taxon>Bacillales</taxon>
        <taxon>Paenibacillaceae</taxon>
        <taxon>Paenibacillus</taxon>
    </lineage>
</organism>
<dbReference type="RefSeq" id="WP_314804495.1">
    <property type="nucleotide sequence ID" value="NZ_CP130319.1"/>
</dbReference>
<dbReference type="Pfam" id="PF13349">
    <property type="entry name" value="DUF4097"/>
    <property type="match status" value="1"/>
</dbReference>
<protein>
    <submittedName>
        <fullName evidence="2">DUF4097 family beta strand repeat-containing protein</fullName>
    </submittedName>
</protein>
<proteinExistence type="predicted"/>
<dbReference type="KEGG" id="proo:MJB10_10420"/>
<evidence type="ECO:0000313" key="2">
    <source>
        <dbReference type="EMBL" id="WNR46479.1"/>
    </source>
</evidence>
<feature type="domain" description="DUF4097" evidence="1">
    <location>
        <begin position="76"/>
        <end position="355"/>
    </location>
</feature>